<sequence length="129" mass="15156">MRPDARAVDNLGVTGNLVVQMTEGYQAQNYSLFTDRFYTSVEDHLVDVGLHEVERAEHQTTNNHCAVFMEKHRQVKRANSNAQYKDLPKQSKTIFWCNHYKIFLCIRKPGSNLEWCIQFLRVVRVQRVK</sequence>
<evidence type="ECO:0008006" key="2">
    <source>
        <dbReference type="Google" id="ProtNLM"/>
    </source>
</evidence>
<evidence type="ECO:0000313" key="1">
    <source>
        <dbReference type="EMBL" id="KOF69684.1"/>
    </source>
</evidence>
<dbReference type="AlphaFoldDB" id="A0A0L8FYN6"/>
<proteinExistence type="predicted"/>
<protein>
    <recommendedName>
        <fullName evidence="2">PiggyBac transposable element-derived protein domain-containing protein</fullName>
    </recommendedName>
</protein>
<reference evidence="1" key="1">
    <citation type="submission" date="2015-07" db="EMBL/GenBank/DDBJ databases">
        <title>MeaNS - Measles Nucleotide Surveillance Program.</title>
        <authorList>
            <person name="Tran T."/>
            <person name="Druce J."/>
        </authorList>
    </citation>
    <scope>NUCLEOTIDE SEQUENCE</scope>
    <source>
        <strain evidence="1">UCB-OBI-ISO-001</strain>
        <tissue evidence="1">Gonad</tissue>
    </source>
</reference>
<organism evidence="1">
    <name type="scientific">Octopus bimaculoides</name>
    <name type="common">California two-spotted octopus</name>
    <dbReference type="NCBI Taxonomy" id="37653"/>
    <lineage>
        <taxon>Eukaryota</taxon>
        <taxon>Metazoa</taxon>
        <taxon>Spiralia</taxon>
        <taxon>Lophotrochozoa</taxon>
        <taxon>Mollusca</taxon>
        <taxon>Cephalopoda</taxon>
        <taxon>Coleoidea</taxon>
        <taxon>Octopodiformes</taxon>
        <taxon>Octopoda</taxon>
        <taxon>Incirrata</taxon>
        <taxon>Octopodidae</taxon>
        <taxon>Octopus</taxon>
    </lineage>
</organism>
<dbReference type="EMBL" id="KQ425245">
    <property type="protein sequence ID" value="KOF69684.1"/>
    <property type="molecule type" value="Genomic_DNA"/>
</dbReference>
<gene>
    <name evidence="1" type="ORF">OCBIM_22004258mg</name>
</gene>
<name>A0A0L8FYN6_OCTBM</name>
<accession>A0A0L8FYN6</accession>